<feature type="non-terminal residue" evidence="3">
    <location>
        <position position="1"/>
    </location>
</feature>
<dbReference type="InterPro" id="IPR031953">
    <property type="entry name" value="mRNA_decap_C"/>
</dbReference>
<sequence>PRFSGGGSEVGPPARRLSSHGASGRLGAPRCPRRIGRSVGGSRGLSGTGSAQHPETSCTGCRSRHAQAILAPSFLPSTLFPPHSFQEPVGGNPLLQHSKELDVFPPPSNVIKPLSRLPAVAQQISSLGLPSAPSESSSSAGGAADPRNAACSRAQLQETLIHLIKNDPDFLGAIHEAYLQSLSRDLSSMKL</sequence>
<reference evidence="3" key="1">
    <citation type="journal article" date="2004" name="Nature">
        <title>Genome duplication in the teleost fish Tetraodon nigroviridis reveals the early vertebrate proto-karyotype.</title>
        <authorList>
            <person name="Jaillon O."/>
            <person name="Aury J.-M."/>
            <person name="Brunet F."/>
            <person name="Petit J.-L."/>
            <person name="Stange-Thomann N."/>
            <person name="Mauceli E."/>
            <person name="Bouneau L."/>
            <person name="Fischer C."/>
            <person name="Ozouf-Costaz C."/>
            <person name="Bernot A."/>
            <person name="Nicaud S."/>
            <person name="Jaffe D."/>
            <person name="Fisher S."/>
            <person name="Lutfalla G."/>
            <person name="Dossat C."/>
            <person name="Segurens B."/>
            <person name="Dasilva C."/>
            <person name="Salanoubat M."/>
            <person name="Levy M."/>
            <person name="Boudet N."/>
            <person name="Castellano S."/>
            <person name="Anthouard V."/>
            <person name="Jubin C."/>
            <person name="Castelli V."/>
            <person name="Katinka M."/>
            <person name="Vacherie B."/>
            <person name="Biemont C."/>
            <person name="Skalli Z."/>
            <person name="Cattolico L."/>
            <person name="Poulain J."/>
            <person name="De Berardinis V."/>
            <person name="Cruaud C."/>
            <person name="Duprat S."/>
            <person name="Brottier P."/>
            <person name="Coutanceau J.-P."/>
            <person name="Gouzy J."/>
            <person name="Parra G."/>
            <person name="Lardier G."/>
            <person name="Chapple C."/>
            <person name="McKernan K.J."/>
            <person name="McEwan P."/>
            <person name="Bosak S."/>
            <person name="Kellis M."/>
            <person name="Volff J.-N."/>
            <person name="Guigo R."/>
            <person name="Zody M.C."/>
            <person name="Mesirov J."/>
            <person name="Lindblad-Toh K."/>
            <person name="Birren B."/>
            <person name="Nusbaum C."/>
            <person name="Kahn D."/>
            <person name="Robinson-Rechavi M."/>
            <person name="Laudet V."/>
            <person name="Schachter V."/>
            <person name="Quetier F."/>
            <person name="Saurin W."/>
            <person name="Scarpelli C."/>
            <person name="Wincker P."/>
            <person name="Lander E.S."/>
            <person name="Weissenbach J."/>
            <person name="Roest Crollius H."/>
        </authorList>
    </citation>
    <scope>NUCLEOTIDE SEQUENCE [LARGE SCALE GENOMIC DNA]</scope>
</reference>
<proteinExistence type="predicted"/>
<dbReference type="Gene3D" id="6.10.140.2030">
    <property type="match status" value="1"/>
</dbReference>
<dbReference type="EMBL" id="CAAE01003261">
    <property type="protein sequence ID" value="CAF87788.1"/>
    <property type="molecule type" value="Genomic_DNA"/>
</dbReference>
<dbReference type="AlphaFoldDB" id="Q4TH44"/>
<dbReference type="Pfam" id="PF16741">
    <property type="entry name" value="mRNA_decap_C"/>
    <property type="match status" value="1"/>
</dbReference>
<comment type="caution">
    <text evidence="3">The sequence shown here is derived from an EMBL/GenBank/DDBJ whole genome shotgun (WGS) entry which is preliminary data.</text>
</comment>
<evidence type="ECO:0000256" key="1">
    <source>
        <dbReference type="SAM" id="MobiDB-lite"/>
    </source>
</evidence>
<evidence type="ECO:0000259" key="2">
    <source>
        <dbReference type="Pfam" id="PF16741"/>
    </source>
</evidence>
<feature type="domain" description="mRNA-decapping enzyme C-terminal" evidence="2">
    <location>
        <begin position="149"/>
        <end position="190"/>
    </location>
</feature>
<accession>Q4TH44</accession>
<evidence type="ECO:0000313" key="3">
    <source>
        <dbReference type="EMBL" id="CAF87788.1"/>
    </source>
</evidence>
<gene>
    <name evidence="3" type="ORF">GSTENG00000774001</name>
</gene>
<name>Q4TH44_TETNG</name>
<organism evidence="3">
    <name type="scientific">Tetraodon nigroviridis</name>
    <name type="common">Spotted green pufferfish</name>
    <name type="synonym">Chelonodon nigroviridis</name>
    <dbReference type="NCBI Taxonomy" id="99883"/>
    <lineage>
        <taxon>Eukaryota</taxon>
        <taxon>Metazoa</taxon>
        <taxon>Chordata</taxon>
        <taxon>Craniata</taxon>
        <taxon>Vertebrata</taxon>
        <taxon>Euteleostomi</taxon>
        <taxon>Actinopterygii</taxon>
        <taxon>Neopterygii</taxon>
        <taxon>Teleostei</taxon>
        <taxon>Neoteleostei</taxon>
        <taxon>Acanthomorphata</taxon>
        <taxon>Eupercaria</taxon>
        <taxon>Tetraodontiformes</taxon>
        <taxon>Tetradontoidea</taxon>
        <taxon>Tetraodontidae</taxon>
        <taxon>Tetraodon</taxon>
    </lineage>
</organism>
<dbReference type="KEGG" id="tng:GSTEN00000774G001"/>
<feature type="compositionally biased region" description="Polar residues" evidence="1">
    <location>
        <begin position="51"/>
        <end position="60"/>
    </location>
</feature>
<feature type="region of interest" description="Disordered" evidence="1">
    <location>
        <begin position="1"/>
        <end position="62"/>
    </location>
</feature>
<protein>
    <submittedName>
        <fullName evidence="3">(spotted green pufferfish) hypothetical protein</fullName>
    </submittedName>
</protein>
<dbReference type="OrthoDB" id="440673at2759"/>
<feature type="compositionally biased region" description="Gly residues" evidence="1">
    <location>
        <begin position="38"/>
        <end position="47"/>
    </location>
</feature>
<reference evidence="3" key="2">
    <citation type="submission" date="2004-02" db="EMBL/GenBank/DDBJ databases">
        <authorList>
            <consortium name="Genoscope"/>
            <consortium name="Whitehead Institute Centre for Genome Research"/>
        </authorList>
    </citation>
    <scope>NUCLEOTIDE SEQUENCE</scope>
</reference>